<dbReference type="Gene3D" id="3.40.1280.10">
    <property type="match status" value="1"/>
</dbReference>
<evidence type="ECO:0000313" key="16">
    <source>
        <dbReference type="Proteomes" id="UP001350748"/>
    </source>
</evidence>
<evidence type="ECO:0000256" key="1">
    <source>
        <dbReference type="ARBA" id="ARBA00004496"/>
    </source>
</evidence>
<evidence type="ECO:0000256" key="5">
    <source>
        <dbReference type="ARBA" id="ARBA00022490"/>
    </source>
</evidence>
<name>A0ABU7XGS1_9HYPH</name>
<evidence type="ECO:0000256" key="3">
    <source>
        <dbReference type="ARBA" id="ARBA00012328"/>
    </source>
</evidence>
<evidence type="ECO:0000256" key="7">
    <source>
        <dbReference type="ARBA" id="ARBA00022603"/>
    </source>
</evidence>
<evidence type="ECO:0000256" key="8">
    <source>
        <dbReference type="ARBA" id="ARBA00022679"/>
    </source>
</evidence>
<evidence type="ECO:0000256" key="9">
    <source>
        <dbReference type="ARBA" id="ARBA00022691"/>
    </source>
</evidence>
<comment type="function">
    <text evidence="10 12">Specifically methylates the N3 position of the uracil ring of uridine 1498 (m3U1498) in 16S rRNA. Acts on the fully assembled 30S ribosomal subunit.</text>
</comment>
<dbReference type="EC" id="2.1.1.193" evidence="3 12"/>
<dbReference type="RefSeq" id="WP_332080650.1">
    <property type="nucleotide sequence ID" value="NZ_JAZHYN010000008.1"/>
</dbReference>
<dbReference type="GO" id="GO:0008168">
    <property type="term" value="F:methyltransferase activity"/>
    <property type="evidence" value="ECO:0007669"/>
    <property type="project" value="UniProtKB-KW"/>
</dbReference>
<evidence type="ECO:0000256" key="12">
    <source>
        <dbReference type="PIRNR" id="PIRNR015601"/>
    </source>
</evidence>
<evidence type="ECO:0000259" key="13">
    <source>
        <dbReference type="Pfam" id="PF04452"/>
    </source>
</evidence>
<dbReference type="SUPFAM" id="SSF88697">
    <property type="entry name" value="PUA domain-like"/>
    <property type="match status" value="1"/>
</dbReference>
<sequence length="260" mass="28141">MAHYDFNAQRLFVADDLAPGAELTPSSEALNYLLNVLRLGEGDAIVLFNGRDGEFRATLREVTRRKAFLRVEELLRPQSAPADLDYCFAPLKQARLDYMAQKATEMGAGRLVPVITHRTQVRRVNPARLRANAIEAAEQCGLLGAPEVAEAVELPAFLESFPNDRLLVFCDEDAPLANPVAALDGQTAQSGVSVLIGPEGGFDEGERAAIRRLPNLARLSLGPRVLRADTAAVAALAIVQAALGDWRRPAGSAPYTENKE</sequence>
<evidence type="ECO:0000256" key="4">
    <source>
        <dbReference type="ARBA" id="ARBA00013673"/>
    </source>
</evidence>
<feature type="domain" description="Ribosomal RNA small subunit methyltransferase E methyltransferase" evidence="13">
    <location>
        <begin position="80"/>
        <end position="240"/>
    </location>
</feature>
<protein>
    <recommendedName>
        <fullName evidence="4 12">Ribosomal RNA small subunit methyltransferase E</fullName>
        <ecNumber evidence="3 12">2.1.1.193</ecNumber>
    </recommendedName>
</protein>
<reference evidence="15 16" key="1">
    <citation type="submission" date="2024-02" db="EMBL/GenBank/DDBJ databases">
        <authorList>
            <person name="Grouzdev D."/>
        </authorList>
    </citation>
    <scope>NUCLEOTIDE SEQUENCE [LARGE SCALE GENOMIC DNA]</scope>
    <source>
        <strain evidence="15 16">9N</strain>
    </source>
</reference>
<comment type="subcellular location">
    <subcellularLocation>
        <location evidence="1 12">Cytoplasm</location>
    </subcellularLocation>
</comment>
<evidence type="ECO:0000256" key="6">
    <source>
        <dbReference type="ARBA" id="ARBA00022552"/>
    </source>
</evidence>
<dbReference type="Pfam" id="PF20260">
    <property type="entry name" value="PUA_4"/>
    <property type="match status" value="1"/>
</dbReference>
<keyword evidence="8 12" id="KW-0808">Transferase</keyword>
<comment type="similarity">
    <text evidence="2 12">Belongs to the RNA methyltransferase RsmE family.</text>
</comment>
<evidence type="ECO:0000256" key="11">
    <source>
        <dbReference type="ARBA" id="ARBA00047944"/>
    </source>
</evidence>
<keyword evidence="5 12" id="KW-0963">Cytoplasm</keyword>
<dbReference type="Proteomes" id="UP001350748">
    <property type="component" value="Unassembled WGS sequence"/>
</dbReference>
<proteinExistence type="inferred from homology"/>
<dbReference type="Gene3D" id="2.40.240.20">
    <property type="entry name" value="Hypothetical PUA domain-like, domain 1"/>
    <property type="match status" value="1"/>
</dbReference>
<feature type="domain" description="Ribosomal RNA small subunit methyltransferase E PUA-like" evidence="14">
    <location>
        <begin position="28"/>
        <end position="71"/>
    </location>
</feature>
<comment type="catalytic activity">
    <reaction evidence="11 12">
        <text>uridine(1498) in 16S rRNA + S-adenosyl-L-methionine = N(3)-methyluridine(1498) in 16S rRNA + S-adenosyl-L-homocysteine + H(+)</text>
        <dbReference type="Rhea" id="RHEA:42920"/>
        <dbReference type="Rhea" id="RHEA-COMP:10283"/>
        <dbReference type="Rhea" id="RHEA-COMP:10284"/>
        <dbReference type="ChEBI" id="CHEBI:15378"/>
        <dbReference type="ChEBI" id="CHEBI:57856"/>
        <dbReference type="ChEBI" id="CHEBI:59789"/>
        <dbReference type="ChEBI" id="CHEBI:65315"/>
        <dbReference type="ChEBI" id="CHEBI:74502"/>
        <dbReference type="EC" id="2.1.1.193"/>
    </reaction>
</comment>
<keyword evidence="7 12" id="KW-0489">Methyltransferase</keyword>
<dbReference type="PIRSF" id="PIRSF015601">
    <property type="entry name" value="MTase_slr0722"/>
    <property type="match status" value="1"/>
</dbReference>
<dbReference type="Pfam" id="PF04452">
    <property type="entry name" value="Methyltrans_RNA"/>
    <property type="match status" value="1"/>
</dbReference>
<accession>A0ABU7XGS1</accession>
<dbReference type="InterPro" id="IPR046887">
    <property type="entry name" value="RsmE_PUA-like"/>
</dbReference>
<dbReference type="SUPFAM" id="SSF75217">
    <property type="entry name" value="alpha/beta knot"/>
    <property type="match status" value="1"/>
</dbReference>
<gene>
    <name evidence="15" type="ORF">V3H18_04160</name>
</gene>
<dbReference type="InterPro" id="IPR015947">
    <property type="entry name" value="PUA-like_sf"/>
</dbReference>
<dbReference type="PANTHER" id="PTHR30027">
    <property type="entry name" value="RIBOSOMAL RNA SMALL SUBUNIT METHYLTRANSFERASE E"/>
    <property type="match status" value="1"/>
</dbReference>
<evidence type="ECO:0000313" key="15">
    <source>
        <dbReference type="EMBL" id="MEF3365723.1"/>
    </source>
</evidence>
<organism evidence="15 16">
    <name type="scientific">Methylocystis borbori</name>
    <dbReference type="NCBI Taxonomy" id="3118750"/>
    <lineage>
        <taxon>Bacteria</taxon>
        <taxon>Pseudomonadati</taxon>
        <taxon>Pseudomonadota</taxon>
        <taxon>Alphaproteobacteria</taxon>
        <taxon>Hyphomicrobiales</taxon>
        <taxon>Methylocystaceae</taxon>
        <taxon>Methylocystis</taxon>
    </lineage>
</organism>
<evidence type="ECO:0000259" key="14">
    <source>
        <dbReference type="Pfam" id="PF20260"/>
    </source>
</evidence>
<dbReference type="InterPro" id="IPR006700">
    <property type="entry name" value="RsmE"/>
</dbReference>
<dbReference type="PANTHER" id="PTHR30027:SF3">
    <property type="entry name" value="16S RRNA (URACIL(1498)-N(3))-METHYLTRANSFERASE"/>
    <property type="match status" value="1"/>
</dbReference>
<dbReference type="GO" id="GO:0032259">
    <property type="term" value="P:methylation"/>
    <property type="evidence" value="ECO:0007669"/>
    <property type="project" value="UniProtKB-KW"/>
</dbReference>
<dbReference type="InterPro" id="IPR046886">
    <property type="entry name" value="RsmE_MTase_dom"/>
</dbReference>
<dbReference type="InterPro" id="IPR029028">
    <property type="entry name" value="Alpha/beta_knot_MTases"/>
</dbReference>
<keyword evidence="6 12" id="KW-0698">rRNA processing</keyword>
<dbReference type="CDD" id="cd18084">
    <property type="entry name" value="RsmE-like"/>
    <property type="match status" value="1"/>
</dbReference>
<dbReference type="NCBIfam" id="TIGR00046">
    <property type="entry name" value="RsmE family RNA methyltransferase"/>
    <property type="match status" value="1"/>
</dbReference>
<evidence type="ECO:0000256" key="2">
    <source>
        <dbReference type="ARBA" id="ARBA00005528"/>
    </source>
</evidence>
<evidence type="ECO:0000256" key="10">
    <source>
        <dbReference type="ARBA" id="ARBA00025699"/>
    </source>
</evidence>
<keyword evidence="9 12" id="KW-0949">S-adenosyl-L-methionine</keyword>
<comment type="caution">
    <text evidence="15">The sequence shown here is derived from an EMBL/GenBank/DDBJ whole genome shotgun (WGS) entry which is preliminary data.</text>
</comment>
<keyword evidence="16" id="KW-1185">Reference proteome</keyword>
<dbReference type="NCBIfam" id="NF008696">
    <property type="entry name" value="PRK11713.3-5"/>
    <property type="match status" value="1"/>
</dbReference>
<dbReference type="InterPro" id="IPR029026">
    <property type="entry name" value="tRNA_m1G_MTases_N"/>
</dbReference>
<dbReference type="EMBL" id="JAZHYN010000008">
    <property type="protein sequence ID" value="MEF3365723.1"/>
    <property type="molecule type" value="Genomic_DNA"/>
</dbReference>